<evidence type="ECO:0000313" key="2">
    <source>
        <dbReference type="EMBL" id="QWG04290.1"/>
    </source>
</evidence>
<dbReference type="InterPro" id="IPR018958">
    <property type="entry name" value="Knr4/Smi1-like_dom"/>
</dbReference>
<keyword evidence="3" id="KW-1185">Reference proteome</keyword>
<dbReference type="SMART" id="SM00860">
    <property type="entry name" value="SMI1_KNR4"/>
    <property type="match status" value="1"/>
</dbReference>
<dbReference type="SUPFAM" id="SSF160631">
    <property type="entry name" value="SMI1/KNR4-like"/>
    <property type="match status" value="1"/>
</dbReference>
<evidence type="ECO:0000313" key="3">
    <source>
        <dbReference type="Proteomes" id="UP000678679"/>
    </source>
</evidence>
<dbReference type="Proteomes" id="UP000678679">
    <property type="component" value="Chromosome 2"/>
</dbReference>
<dbReference type="KEGG" id="fya:KMW28_25695"/>
<evidence type="ECO:0000259" key="1">
    <source>
        <dbReference type="SMART" id="SM00860"/>
    </source>
</evidence>
<organism evidence="2 3">
    <name type="scientific">Flammeovirga yaeyamensis</name>
    <dbReference type="NCBI Taxonomy" id="367791"/>
    <lineage>
        <taxon>Bacteria</taxon>
        <taxon>Pseudomonadati</taxon>
        <taxon>Bacteroidota</taxon>
        <taxon>Cytophagia</taxon>
        <taxon>Cytophagales</taxon>
        <taxon>Flammeovirgaceae</taxon>
        <taxon>Flammeovirga</taxon>
    </lineage>
</organism>
<dbReference type="Gene3D" id="3.40.1580.10">
    <property type="entry name" value="SMI1/KNR4-like"/>
    <property type="match status" value="1"/>
</dbReference>
<dbReference type="AlphaFoldDB" id="A0AAX1N9R6"/>
<reference evidence="2 3" key="1">
    <citation type="submission" date="2021-05" db="EMBL/GenBank/DDBJ databases">
        <title>Comparative genomic studies on the polysaccharide-degrading batcterial strains of the Flammeovirga genus.</title>
        <authorList>
            <person name="Zewei F."/>
            <person name="Zheng Z."/>
            <person name="Yu L."/>
            <person name="Ruyue G."/>
            <person name="Yanhong M."/>
            <person name="Yuanyuan C."/>
            <person name="Jingyan G."/>
            <person name="Wenjun H."/>
        </authorList>
    </citation>
    <scope>NUCLEOTIDE SEQUENCE [LARGE SCALE GENOMIC DNA]</scope>
    <source>
        <strain evidence="2 3">NBRC:100898</strain>
    </source>
</reference>
<dbReference type="InterPro" id="IPR037883">
    <property type="entry name" value="Knr4/Smi1-like_sf"/>
</dbReference>
<dbReference type="RefSeq" id="WP_169663772.1">
    <property type="nucleotide sequence ID" value="NZ_CP076133.1"/>
</dbReference>
<gene>
    <name evidence="2" type="ORF">KMW28_25695</name>
</gene>
<name>A0AAX1N9R6_9BACT</name>
<proteinExistence type="predicted"/>
<sequence length="183" mass="21638">MMLLNILVEIINVFKEKRMIFKKKNEFGVLSSDRIKEFEAKYNFHLPEAYTNMLLNSNGGFLKKNIFKNNESTEEYYLFVLYGLDTMKSIFNLENKIEIFKERIPKPSIYLPIGDDHGGNLFLLNLINKKIYFWDHNTGYKREKKLEFVAESLNYFLSNLELSISKLDKKPNVIIKDGKFIID</sequence>
<dbReference type="Pfam" id="PF09346">
    <property type="entry name" value="SMI1_KNR4"/>
    <property type="match status" value="1"/>
</dbReference>
<protein>
    <submittedName>
        <fullName evidence="2">SMI1/KNR4 family protein</fullName>
    </submittedName>
</protein>
<accession>A0AAX1N9R6</accession>
<feature type="domain" description="Knr4/Smi1-like" evidence="1">
    <location>
        <begin position="29"/>
        <end position="159"/>
    </location>
</feature>
<dbReference type="EMBL" id="CP076133">
    <property type="protein sequence ID" value="QWG04290.1"/>
    <property type="molecule type" value="Genomic_DNA"/>
</dbReference>